<dbReference type="GO" id="GO:0043952">
    <property type="term" value="P:protein transport by the Sec complex"/>
    <property type="evidence" value="ECO:0007669"/>
    <property type="project" value="UniProtKB-UniRule"/>
</dbReference>
<dbReference type="NCBIfam" id="TIGR00964">
    <property type="entry name" value="secE_bact"/>
    <property type="match status" value="1"/>
</dbReference>
<dbReference type="InterPro" id="IPR005807">
    <property type="entry name" value="SecE_bac"/>
</dbReference>
<name>B5Y936_COPPD</name>
<evidence type="ECO:0000256" key="8">
    <source>
        <dbReference type="ARBA" id="ARBA00023136"/>
    </source>
</evidence>
<sequence>MAEKQTLGNRIKNFFRSAKVELGRVSWPSREQTVNAVLAILVFSGIWAVLVTLLDLGFARLLPLLVK</sequence>
<dbReference type="HAMAP" id="MF_00422">
    <property type="entry name" value="SecE"/>
    <property type="match status" value="1"/>
</dbReference>
<comment type="subunit">
    <text evidence="9">Component of the Sec protein translocase complex. Heterotrimer consisting of SecY, SecE and SecG subunits. The heterotrimers can form oligomers, although 1 heterotrimer is thought to be able to translocate proteins. Interacts with the ribosome. Interacts with SecDF, and other proteins may be involved. Interacts with SecA.</text>
</comment>
<dbReference type="InterPro" id="IPR038379">
    <property type="entry name" value="SecE_sf"/>
</dbReference>
<keyword evidence="5 9" id="KW-0653">Protein transport</keyword>
<dbReference type="Proteomes" id="UP000001732">
    <property type="component" value="Chromosome"/>
</dbReference>
<accession>B5Y936</accession>
<dbReference type="EMBL" id="CP001145">
    <property type="protein sequence ID" value="ACI17727.1"/>
    <property type="molecule type" value="Genomic_DNA"/>
</dbReference>
<dbReference type="GO" id="GO:0006605">
    <property type="term" value="P:protein targeting"/>
    <property type="evidence" value="ECO:0007669"/>
    <property type="project" value="UniProtKB-UniRule"/>
</dbReference>
<comment type="function">
    <text evidence="9">Essential subunit of the Sec protein translocation channel SecYEG. Clamps together the 2 halves of SecY. May contact the channel plug during translocation.</text>
</comment>
<dbReference type="GO" id="GO:0009306">
    <property type="term" value="P:protein secretion"/>
    <property type="evidence" value="ECO:0007669"/>
    <property type="project" value="UniProtKB-UniRule"/>
</dbReference>
<dbReference type="KEGG" id="cpo:COPRO5265_0954"/>
<dbReference type="RefSeq" id="WP_012544379.1">
    <property type="nucleotide sequence ID" value="NC_011295.1"/>
</dbReference>
<keyword evidence="7 9" id="KW-0811">Translocation</keyword>
<reference evidence="11" key="1">
    <citation type="submission" date="2008-08" db="EMBL/GenBank/DDBJ databases">
        <title>The complete genome sequence of Coprothermobacter proteolyticus strain ATCC 5245 / DSM 5265 / BT.</title>
        <authorList>
            <person name="Dodson R.J."/>
            <person name="Durkin A.S."/>
            <person name="Wu M."/>
            <person name="Eisen J."/>
            <person name="Sutton G."/>
        </authorList>
    </citation>
    <scope>NUCLEOTIDE SEQUENCE [LARGE SCALE GENOMIC DNA]</scope>
    <source>
        <strain evidence="11">ATCC 35245 / DSM 5265 / OCM 4 / BT</strain>
    </source>
</reference>
<dbReference type="GO" id="GO:0005886">
    <property type="term" value="C:plasma membrane"/>
    <property type="evidence" value="ECO:0007669"/>
    <property type="project" value="UniProtKB-SubCell"/>
</dbReference>
<dbReference type="STRING" id="309798.COPRO5265_0954"/>
<evidence type="ECO:0000313" key="11">
    <source>
        <dbReference type="Proteomes" id="UP000001732"/>
    </source>
</evidence>
<proteinExistence type="inferred from homology"/>
<evidence type="ECO:0000256" key="9">
    <source>
        <dbReference type="HAMAP-Rule" id="MF_00422"/>
    </source>
</evidence>
<keyword evidence="2 9" id="KW-0813">Transport</keyword>
<organism evidence="10 11">
    <name type="scientific">Coprothermobacter proteolyticus (strain ATCC 35245 / DSM 5265 / OCM 4 / BT)</name>
    <dbReference type="NCBI Taxonomy" id="309798"/>
    <lineage>
        <taxon>Bacteria</taxon>
        <taxon>Pseudomonadati</taxon>
        <taxon>Coprothermobacterota</taxon>
        <taxon>Coprothermobacteria</taxon>
        <taxon>Coprothermobacterales</taxon>
        <taxon>Coprothermobacteraceae</taxon>
        <taxon>Coprothermobacter</taxon>
    </lineage>
</organism>
<dbReference type="GO" id="GO:0008320">
    <property type="term" value="F:protein transmembrane transporter activity"/>
    <property type="evidence" value="ECO:0007669"/>
    <property type="project" value="UniProtKB-UniRule"/>
</dbReference>
<dbReference type="PANTHER" id="PTHR33910:SF1">
    <property type="entry name" value="PROTEIN TRANSLOCASE SUBUNIT SECE"/>
    <property type="match status" value="1"/>
</dbReference>
<gene>
    <name evidence="9 10" type="primary">secE</name>
    <name evidence="10" type="ordered locus">COPRO5265_0954</name>
</gene>
<dbReference type="Gene3D" id="1.20.5.1030">
    <property type="entry name" value="Preprotein translocase secy subunit"/>
    <property type="match status" value="1"/>
</dbReference>
<dbReference type="eggNOG" id="COG0690">
    <property type="taxonomic scope" value="Bacteria"/>
</dbReference>
<feature type="transmembrane region" description="Helical" evidence="9">
    <location>
        <begin position="36"/>
        <end position="58"/>
    </location>
</feature>
<dbReference type="PANTHER" id="PTHR33910">
    <property type="entry name" value="PROTEIN TRANSLOCASE SUBUNIT SECE"/>
    <property type="match status" value="1"/>
</dbReference>
<reference evidence="10 11" key="2">
    <citation type="journal article" date="2014" name="Genome Announc.">
        <title>Complete Genome Sequence of Coprothermobacter proteolyticus DSM 5265.</title>
        <authorList>
            <person name="Alexiev A."/>
            <person name="Coil D.A."/>
            <person name="Badger J.H."/>
            <person name="Enticknap J."/>
            <person name="Ward N."/>
            <person name="Robb F.T."/>
            <person name="Eisen J.A."/>
        </authorList>
    </citation>
    <scope>NUCLEOTIDE SEQUENCE [LARGE SCALE GENOMIC DNA]</scope>
    <source>
        <strain evidence="11">ATCC 35245 / DSM 5265 / OCM 4 / BT</strain>
    </source>
</reference>
<evidence type="ECO:0000313" key="10">
    <source>
        <dbReference type="EMBL" id="ACI17727.1"/>
    </source>
</evidence>
<dbReference type="Pfam" id="PF00584">
    <property type="entry name" value="SecE"/>
    <property type="match status" value="1"/>
</dbReference>
<dbReference type="InterPro" id="IPR001901">
    <property type="entry name" value="Translocase_SecE/Sec61-g"/>
</dbReference>
<keyword evidence="8 9" id="KW-0472">Membrane</keyword>
<dbReference type="HOGENOM" id="CLU_113663_8_0_9"/>
<evidence type="ECO:0000256" key="2">
    <source>
        <dbReference type="ARBA" id="ARBA00022448"/>
    </source>
</evidence>
<keyword evidence="11" id="KW-1185">Reference proteome</keyword>
<dbReference type="AlphaFoldDB" id="B5Y936"/>
<keyword evidence="6 9" id="KW-1133">Transmembrane helix</keyword>
<evidence type="ECO:0000256" key="4">
    <source>
        <dbReference type="ARBA" id="ARBA00022692"/>
    </source>
</evidence>
<evidence type="ECO:0000256" key="5">
    <source>
        <dbReference type="ARBA" id="ARBA00022927"/>
    </source>
</evidence>
<evidence type="ECO:0000256" key="3">
    <source>
        <dbReference type="ARBA" id="ARBA00022475"/>
    </source>
</evidence>
<dbReference type="OrthoDB" id="9799073at2"/>
<evidence type="ECO:0000256" key="1">
    <source>
        <dbReference type="ARBA" id="ARBA00004370"/>
    </source>
</evidence>
<evidence type="ECO:0000256" key="7">
    <source>
        <dbReference type="ARBA" id="ARBA00023010"/>
    </source>
</evidence>
<keyword evidence="4 9" id="KW-0812">Transmembrane</keyword>
<comment type="subcellular location">
    <subcellularLocation>
        <location evidence="9">Cell membrane</location>
        <topology evidence="9">Single-pass membrane protein</topology>
    </subcellularLocation>
    <subcellularLocation>
        <location evidence="1">Membrane</location>
    </subcellularLocation>
</comment>
<comment type="similarity">
    <text evidence="9">Belongs to the SecE/SEC61-gamma family.</text>
</comment>
<protein>
    <recommendedName>
        <fullName evidence="9">Protein translocase subunit SecE</fullName>
    </recommendedName>
</protein>
<keyword evidence="3 9" id="KW-1003">Cell membrane</keyword>
<evidence type="ECO:0000256" key="6">
    <source>
        <dbReference type="ARBA" id="ARBA00022989"/>
    </source>
</evidence>
<dbReference type="GO" id="GO:0065002">
    <property type="term" value="P:intracellular protein transmembrane transport"/>
    <property type="evidence" value="ECO:0007669"/>
    <property type="project" value="UniProtKB-UniRule"/>
</dbReference>